<evidence type="ECO:0000256" key="1">
    <source>
        <dbReference type="ARBA" id="ARBA00023125"/>
    </source>
</evidence>
<dbReference type="Gene3D" id="1.10.357.10">
    <property type="entry name" value="Tetracycline Repressor, domain 2"/>
    <property type="match status" value="1"/>
</dbReference>
<organism evidence="4 5">
    <name type="scientific">Candidatus Mediterraneibacter caccavium</name>
    <dbReference type="NCBI Taxonomy" id="2838661"/>
    <lineage>
        <taxon>Bacteria</taxon>
        <taxon>Bacillati</taxon>
        <taxon>Bacillota</taxon>
        <taxon>Clostridia</taxon>
        <taxon>Lachnospirales</taxon>
        <taxon>Lachnospiraceae</taxon>
        <taxon>Mediterraneibacter</taxon>
    </lineage>
</organism>
<keyword evidence="1 2" id="KW-0238">DNA-binding</keyword>
<dbReference type="PANTHER" id="PTHR43479:SF7">
    <property type="entry name" value="TETR-FAMILY TRANSCRIPTIONAL REGULATOR"/>
    <property type="match status" value="1"/>
</dbReference>
<dbReference type="PANTHER" id="PTHR43479">
    <property type="entry name" value="ACREF/ENVCD OPERON REPRESSOR-RELATED"/>
    <property type="match status" value="1"/>
</dbReference>
<dbReference type="AlphaFoldDB" id="A0A9D1VYT2"/>
<dbReference type="InterPro" id="IPR050624">
    <property type="entry name" value="HTH-type_Tx_Regulator"/>
</dbReference>
<feature type="domain" description="HTH tetR-type" evidence="3">
    <location>
        <begin position="6"/>
        <end position="66"/>
    </location>
</feature>
<dbReference type="InterPro" id="IPR009057">
    <property type="entry name" value="Homeodomain-like_sf"/>
</dbReference>
<proteinExistence type="predicted"/>
<dbReference type="PROSITE" id="PS50977">
    <property type="entry name" value="HTH_TETR_2"/>
    <property type="match status" value="1"/>
</dbReference>
<gene>
    <name evidence="4" type="ORF">H9981_10765</name>
</gene>
<reference evidence="4" key="2">
    <citation type="submission" date="2021-04" db="EMBL/GenBank/DDBJ databases">
        <authorList>
            <person name="Gilroy R."/>
        </authorList>
    </citation>
    <scope>NUCLEOTIDE SEQUENCE</scope>
    <source>
        <strain evidence="4">ChiSjej5B23-15282</strain>
    </source>
</reference>
<feature type="DNA-binding region" description="H-T-H motif" evidence="2">
    <location>
        <begin position="29"/>
        <end position="48"/>
    </location>
</feature>
<evidence type="ECO:0000256" key="2">
    <source>
        <dbReference type="PROSITE-ProRule" id="PRU00335"/>
    </source>
</evidence>
<dbReference type="InterPro" id="IPR001647">
    <property type="entry name" value="HTH_TetR"/>
</dbReference>
<reference evidence="4" key="1">
    <citation type="journal article" date="2021" name="PeerJ">
        <title>Extensive microbial diversity within the chicken gut microbiome revealed by metagenomics and culture.</title>
        <authorList>
            <person name="Gilroy R."/>
            <person name="Ravi A."/>
            <person name="Getino M."/>
            <person name="Pursley I."/>
            <person name="Horton D.L."/>
            <person name="Alikhan N.F."/>
            <person name="Baker D."/>
            <person name="Gharbi K."/>
            <person name="Hall N."/>
            <person name="Watson M."/>
            <person name="Adriaenssens E.M."/>
            <person name="Foster-Nyarko E."/>
            <person name="Jarju S."/>
            <person name="Secka A."/>
            <person name="Antonio M."/>
            <person name="Oren A."/>
            <person name="Chaudhuri R.R."/>
            <person name="La Ragione R."/>
            <person name="Hildebrand F."/>
            <person name="Pallen M.J."/>
        </authorList>
    </citation>
    <scope>NUCLEOTIDE SEQUENCE</scope>
    <source>
        <strain evidence="4">ChiSjej5B23-15282</strain>
    </source>
</reference>
<evidence type="ECO:0000259" key="3">
    <source>
        <dbReference type="PROSITE" id="PS50977"/>
    </source>
</evidence>
<dbReference type="EMBL" id="DXFA01000177">
    <property type="protein sequence ID" value="HIX49469.1"/>
    <property type="molecule type" value="Genomic_DNA"/>
</dbReference>
<dbReference type="SUPFAM" id="SSF46689">
    <property type="entry name" value="Homeodomain-like"/>
    <property type="match status" value="1"/>
</dbReference>
<comment type="caution">
    <text evidence="4">The sequence shown here is derived from an EMBL/GenBank/DDBJ whole genome shotgun (WGS) entry which is preliminary data.</text>
</comment>
<accession>A0A9D1VYT2</accession>
<evidence type="ECO:0000313" key="5">
    <source>
        <dbReference type="Proteomes" id="UP000824243"/>
    </source>
</evidence>
<dbReference type="Proteomes" id="UP000824243">
    <property type="component" value="Unassembled WGS sequence"/>
</dbReference>
<evidence type="ECO:0000313" key="4">
    <source>
        <dbReference type="EMBL" id="HIX49469.1"/>
    </source>
</evidence>
<dbReference type="GO" id="GO:0003677">
    <property type="term" value="F:DNA binding"/>
    <property type="evidence" value="ECO:0007669"/>
    <property type="project" value="UniProtKB-UniRule"/>
</dbReference>
<protein>
    <submittedName>
        <fullName evidence="4">TetR/AcrR family transcriptional regulator</fullName>
    </submittedName>
</protein>
<name>A0A9D1VYT2_9FIRM</name>
<sequence>MDLRIEKTKKAIRNAFIELRTKKPLEKITVKELCALACINKSTFYSHYEDIYALSEAMEQETVASIISGIDHLKDYTFENSDVFSRELCLAFMSQSSLIRILFSGKEQNRFGNRLDSELKKVIFRKYPQYRHDTEKNILFSYCIQGAYHAYLNNPEADTQTLVETIGRITQLLRPMVREE</sequence>